<protein>
    <recommendedName>
        <fullName evidence="3">Growth hormone-regulated TBC protein 1</fullName>
    </recommendedName>
</protein>
<feature type="domain" description="Rab-GAP TBC" evidence="4">
    <location>
        <begin position="67"/>
        <end position="259"/>
    </location>
</feature>
<accession>A0A5E4NNF4</accession>
<dbReference type="Pfam" id="PF00566">
    <property type="entry name" value="RabGAP-TBC"/>
    <property type="match status" value="1"/>
</dbReference>
<dbReference type="Proteomes" id="UP000325440">
    <property type="component" value="Unassembled WGS sequence"/>
</dbReference>
<dbReference type="InterPro" id="IPR035969">
    <property type="entry name" value="Rab-GAP_TBC_sf"/>
</dbReference>
<dbReference type="GO" id="GO:0031267">
    <property type="term" value="F:small GTPase binding"/>
    <property type="evidence" value="ECO:0007669"/>
    <property type="project" value="TreeGrafter"/>
</dbReference>
<sequence>MSASTFSKYDEYGFVRPDDFDYAEYEKFMSVYLTVLSKRSMKWSRVMASSNPQLKRTRNLRQYVRKGIPMSLRAQVWTSVSGVQWLKDEYAEYGSDLYKKLLNKPINDDIKNIITVDLPRTYPDNIYFYPSSENQSALYRILWAFAAHNPYLGYCQGLNYIAGLLLLVTKNEETTFWLLRVLVEKKLPDYYSKTMDGVVVDIEVFSRLVKKKCPDVAQHMINLDMPWALIVTKWFVCLFAEVLPIETTLRIWDCLFYEGSKIIFRVGLLLVKHYRTELLACEDIGSLAECFKSIIQRPFPLNCHTFIKKMFTGIGSLPMSLINDLRVQVSAERNADMSTYKNRKG</sequence>
<evidence type="ECO:0000259" key="4">
    <source>
        <dbReference type="PROSITE" id="PS50086"/>
    </source>
</evidence>
<comment type="function">
    <text evidence="2">May act as a GTPase-activating protein for Rab family protein(s).</text>
</comment>
<dbReference type="FunFam" id="1.10.472.80:FF:000029">
    <property type="entry name" value="Growth hormone-regulated TBC protein 1"/>
    <property type="match status" value="1"/>
</dbReference>
<organism evidence="5 6">
    <name type="scientific">Cinara cedri</name>
    <dbReference type="NCBI Taxonomy" id="506608"/>
    <lineage>
        <taxon>Eukaryota</taxon>
        <taxon>Metazoa</taxon>
        <taxon>Ecdysozoa</taxon>
        <taxon>Arthropoda</taxon>
        <taxon>Hexapoda</taxon>
        <taxon>Insecta</taxon>
        <taxon>Pterygota</taxon>
        <taxon>Neoptera</taxon>
        <taxon>Paraneoptera</taxon>
        <taxon>Hemiptera</taxon>
        <taxon>Sternorrhyncha</taxon>
        <taxon>Aphidomorpha</taxon>
        <taxon>Aphidoidea</taxon>
        <taxon>Aphididae</taxon>
        <taxon>Lachninae</taxon>
        <taxon>Cinara</taxon>
    </lineage>
</organism>
<evidence type="ECO:0000313" key="6">
    <source>
        <dbReference type="Proteomes" id="UP000325440"/>
    </source>
</evidence>
<dbReference type="PANTHER" id="PTHR47219">
    <property type="entry name" value="RAB GTPASE-ACTIVATING PROTEIN 1-LIKE"/>
    <property type="match status" value="1"/>
</dbReference>
<dbReference type="Gene3D" id="1.10.472.80">
    <property type="entry name" value="Ypt/Rab-GAP domain of gyp1p, domain 3"/>
    <property type="match status" value="1"/>
</dbReference>
<dbReference type="FunFam" id="1.10.8.270:FF:000016">
    <property type="entry name" value="TBC1 domain family member 2A"/>
    <property type="match status" value="1"/>
</dbReference>
<keyword evidence="6" id="KW-1185">Reference proteome</keyword>
<dbReference type="InterPro" id="IPR050302">
    <property type="entry name" value="Rab_GAP_TBC_domain"/>
</dbReference>
<keyword evidence="1" id="KW-0343">GTPase activation</keyword>
<proteinExistence type="predicted"/>
<evidence type="ECO:0000256" key="2">
    <source>
        <dbReference type="ARBA" id="ARBA00043879"/>
    </source>
</evidence>
<dbReference type="PANTHER" id="PTHR47219:SF10">
    <property type="entry name" value="GROWTH HORMONE-REGULATED TBC PROTEIN 1"/>
    <property type="match status" value="1"/>
</dbReference>
<evidence type="ECO:0000256" key="1">
    <source>
        <dbReference type="ARBA" id="ARBA00022468"/>
    </source>
</evidence>
<dbReference type="GO" id="GO:0005096">
    <property type="term" value="F:GTPase activator activity"/>
    <property type="evidence" value="ECO:0007669"/>
    <property type="project" value="UniProtKB-KW"/>
</dbReference>
<dbReference type="AlphaFoldDB" id="A0A5E4NNF4"/>
<dbReference type="SUPFAM" id="SSF47923">
    <property type="entry name" value="Ypt/Rab-GAP domain of gyp1p"/>
    <property type="match status" value="2"/>
</dbReference>
<reference evidence="5 6" key="1">
    <citation type="submission" date="2019-08" db="EMBL/GenBank/DDBJ databases">
        <authorList>
            <person name="Alioto T."/>
            <person name="Alioto T."/>
            <person name="Gomez Garrido J."/>
        </authorList>
    </citation>
    <scope>NUCLEOTIDE SEQUENCE [LARGE SCALE GENOMIC DNA]</scope>
</reference>
<dbReference type="EMBL" id="CABPRJ010002398">
    <property type="protein sequence ID" value="VVC45298.1"/>
    <property type="molecule type" value="Genomic_DNA"/>
</dbReference>
<dbReference type="OrthoDB" id="294251at2759"/>
<dbReference type="InterPro" id="IPR000195">
    <property type="entry name" value="Rab-GAP-TBC_dom"/>
</dbReference>
<dbReference type="SMART" id="SM00164">
    <property type="entry name" value="TBC"/>
    <property type="match status" value="1"/>
</dbReference>
<dbReference type="Gene3D" id="1.10.10.750">
    <property type="entry name" value="Ypt/Rab-GAP domain of gyp1p, domain 1"/>
    <property type="match status" value="1"/>
</dbReference>
<gene>
    <name evidence="5" type="ORF">CINCED_3A024586</name>
</gene>
<evidence type="ECO:0000256" key="3">
    <source>
        <dbReference type="ARBA" id="ARBA00070878"/>
    </source>
</evidence>
<name>A0A5E4NNF4_9HEMI</name>
<dbReference type="PROSITE" id="PS50086">
    <property type="entry name" value="TBC_RABGAP"/>
    <property type="match status" value="1"/>
</dbReference>
<dbReference type="Gene3D" id="1.10.8.270">
    <property type="entry name" value="putative rabgap domain of human tbc1 domain family member 14 like domains"/>
    <property type="match status" value="1"/>
</dbReference>
<evidence type="ECO:0000313" key="5">
    <source>
        <dbReference type="EMBL" id="VVC45298.1"/>
    </source>
</evidence>